<proteinExistence type="predicted"/>
<gene>
    <name evidence="4" type="ORF">ACFQO7_33605</name>
</gene>
<dbReference type="PANTHER" id="PTHR32305:SF17">
    <property type="entry name" value="TRNA NUCLEASE WAPA"/>
    <property type="match status" value="1"/>
</dbReference>
<evidence type="ECO:0000256" key="1">
    <source>
        <dbReference type="ARBA" id="ARBA00022737"/>
    </source>
</evidence>
<sequence>MTLAHVPAQAVGEASAPEITAQRPAARGTGLVPDRAKPDPTADKAMRKPDAVTWPGGGTADIDAAWTSTGLQEVGGLPLDVTRSVARGGPSAADAPQQVRVQVLDRVTTQRLGAEAPAFRLSRADGGKAAQKVSIRVGYSTFAHARGGDWGARLRLVAMPVCALTEPGRPECRTRTPLPTVNDHGRQVLSADIDAVAGDAASMVFTMAAADASAQGDYKATPLSPSSSWSVAPASGGFSWSYPIRLPGTPGGFSPTAGLGYASQAVDGRTTATNNQGSWIGEGFSYEPGYIERRYKPCKDDGHDGSAEQCWAFHNGTVMMAGRSGGLVKVTDDLWRMSEDDGSKIERLTGANNGDDDGEYWKITTTDGTQYFFGKNRLPGWTAAKQETESVWTVPVFGDDANEPCHKTSGFDDSWCNQAWRWNLDYAIDPRGNVISYFYDAEINHYARSGKTDVNGTRYERGGYLTRIDYGQRDQQVYSTDAPARIVFKTTERCLPAGAVDCDPDDLTEATAASWPDVPEDLICKAGTHCEWTQSSPTFFTRKRLTGIETQIRQGAGWSPVESWALEHEFKVNDDNSRTLWLKKITHTGHWGDPDITLPSTELDGIQLPNRIVRTGDNLGPLIRYRLSSVKTGTGAQVTVNYAPTDCSKDSIPAAGTSDRRCFPVIWNPLGGDDEDEVTDWFHKYVVANVVADDLVGGNPDMVTAYEYTGGAGWRKTEPDGITKTDQLTWSDWRGYPQVTVRTGDGQQMPTRVDYTFLRGMSGGKQPDGTSPAVTRTDSTGTSYTDHNEFSGHQLETVVYNGSEIVSKSIEQPWRRVTYTRDSTWGDDEAVMVRTNVIRNLVAMPDDEDGNPTWRETKTVTSYDDTWGRVTKVDDLGEVGAGKHGDDTCARTWYADNDRTYMYTFVSRIQTVAVNCSTTADLSTDLISDSRTSYDFHAWGQGPDKGTPTLTEKLDRYDGSDILYHPTSEIVSVDGYGRPTATKNALGRVSTSQFTEVDGLTVEVKATSPTPFSFQTVTTMDPAFGANTAVVDMNDNRTDLAYDSLGRLTSVWLADRSKAQGASPTMKFGYDIRADRTTVVTTERINNDGSYRPSYQLLDGMFRQRQAQDLGPGGTWLLADTFHIGTGQAAKTYDSYAALGTPGGTPIVTPEGATNGRTTIVFDGAGRPIAGTFAVAGDARWTTTTAYEGDRTHVDPPEGGIPTTVVTDARGHTTELRQYHGDSPTGDADVTSYTYAPDGALVTVTQQGGARWVNHYDQRGQKVWVEDPDAGDTRYTYDDEGKLLSSTDELGNVLSYKYDELGRKTEMWQGPVGGGTKLAAWVFDSLAGNKGQLHYSQRITAGGNYNTVYAMRDKLYRPMKVNYTFPSGDVGSLLGKTYQLTSAFNTDGSAQSIGYPAAGGLPAESIVTTYDNLLRPTALTGATSYVTAATYDDLGQLTRAELHTGGTGKKAWLSYEYERGTHRLTRSRLDRQGVATIDMDARYGFDPAGNVLSIADLSTTAGGTDIQCFAYDHVKRLTEAWSHGDATKQCDGGVAATGVGGPAPYHHSWSFDEAGNREVETQHSVTGGVDTRREYGYPDPGQPQPHTLRTVTETGPAGQKNLAYTYDAAGNTRCRPNVPTGNDCLSGTGSQALSWNAEGQLASTTPPGGLATTYVYDADGTRIARKDPGGNTTIFLPGMELATNGATVTGTRFYNFVGRSVAVRNNAGVSFQAADHHGTASCTVDAATGAITWRRTTPYGKVRGNLPTSWPDRRGFLGATEDPTGLTHLGAREYDATVGRFISVDPLIDPNSPGELGGYAYAGNNPVVNADRTGEKQVAGGGVSYIALTWVGADTIVDQNRIPHVLRTTGDNDAANAGLDFANDQLKKSGQYLDPATGNGSIFVHQDDTSNVIKHPKGVITGADGQTTVTGTTADAVKITYVNGQVVSVDSYDFTQAQDVNRAENDIKNKLRTDTNKGAKKQTQNVIYVAPDDVQAEELRKRFAGNPNVRIINPATGYDTGELNSPTELRARVTTPRLPRFVAKIPATISAFGQLSVVGDLYQMWQVGDALGTKDPVERAIKMNMIACASFSPSCQPMAMADGFIYNWDGSTWVNSGALVGYDENGNIVPSL</sequence>
<dbReference type="Proteomes" id="UP001596392">
    <property type="component" value="Unassembled WGS sequence"/>
</dbReference>
<feature type="domain" description="Teneurin-like YD-shell" evidence="3">
    <location>
        <begin position="1603"/>
        <end position="1807"/>
    </location>
</feature>
<dbReference type="Pfam" id="PF05593">
    <property type="entry name" value="RHS_repeat"/>
    <property type="match status" value="1"/>
</dbReference>
<dbReference type="RefSeq" id="WP_376810158.1">
    <property type="nucleotide sequence ID" value="NZ_JBHTAC010000056.1"/>
</dbReference>
<dbReference type="Pfam" id="PF25023">
    <property type="entry name" value="TEN_YD-shell"/>
    <property type="match status" value="1"/>
</dbReference>
<dbReference type="Gene3D" id="2.180.10.10">
    <property type="entry name" value="RHS repeat-associated core"/>
    <property type="match status" value="1"/>
</dbReference>
<dbReference type="InterPro" id="IPR031325">
    <property type="entry name" value="RHS_repeat"/>
</dbReference>
<feature type="compositionally biased region" description="Polar residues" evidence="2">
    <location>
        <begin position="768"/>
        <end position="785"/>
    </location>
</feature>
<keyword evidence="1" id="KW-0677">Repeat</keyword>
<dbReference type="InterPro" id="IPR006530">
    <property type="entry name" value="YD"/>
</dbReference>
<reference evidence="5" key="1">
    <citation type="journal article" date="2019" name="Int. J. Syst. Evol. Microbiol.">
        <title>The Global Catalogue of Microorganisms (GCM) 10K type strain sequencing project: providing services to taxonomists for standard genome sequencing and annotation.</title>
        <authorList>
            <consortium name="The Broad Institute Genomics Platform"/>
            <consortium name="The Broad Institute Genome Sequencing Center for Infectious Disease"/>
            <person name="Wu L."/>
            <person name="Ma J."/>
        </authorList>
    </citation>
    <scope>NUCLEOTIDE SEQUENCE [LARGE SCALE GENOMIC DNA]</scope>
    <source>
        <strain evidence="5">CGMCC 1.9106</strain>
    </source>
</reference>
<dbReference type="NCBIfam" id="TIGR03696">
    <property type="entry name" value="Rhs_assc_core"/>
    <property type="match status" value="1"/>
</dbReference>
<feature type="region of interest" description="Disordered" evidence="2">
    <location>
        <begin position="761"/>
        <end position="788"/>
    </location>
</feature>
<evidence type="ECO:0000313" key="5">
    <source>
        <dbReference type="Proteomes" id="UP001596392"/>
    </source>
</evidence>
<keyword evidence="5" id="KW-1185">Reference proteome</keyword>
<comment type="caution">
    <text evidence="4">The sequence shown here is derived from an EMBL/GenBank/DDBJ whole genome shotgun (WGS) entry which is preliminary data.</text>
</comment>
<dbReference type="PANTHER" id="PTHR32305">
    <property type="match status" value="1"/>
</dbReference>
<accession>A0ABW2HAQ4</accession>
<dbReference type="NCBIfam" id="TIGR01643">
    <property type="entry name" value="YD_repeat_2x"/>
    <property type="match status" value="2"/>
</dbReference>
<evidence type="ECO:0000313" key="4">
    <source>
        <dbReference type="EMBL" id="MFC7247423.1"/>
    </source>
</evidence>
<feature type="compositionally biased region" description="Basic and acidic residues" evidence="2">
    <location>
        <begin position="34"/>
        <end position="50"/>
    </location>
</feature>
<evidence type="ECO:0000259" key="3">
    <source>
        <dbReference type="Pfam" id="PF25023"/>
    </source>
</evidence>
<feature type="region of interest" description="Disordered" evidence="2">
    <location>
        <begin position="1"/>
        <end position="59"/>
    </location>
</feature>
<name>A0ABW2HAQ4_9ACTN</name>
<dbReference type="InterPro" id="IPR022385">
    <property type="entry name" value="Rhs_assc_core"/>
</dbReference>
<dbReference type="InterPro" id="IPR056823">
    <property type="entry name" value="TEN-like_YD-shell"/>
</dbReference>
<organism evidence="4 5">
    <name type="scientific">Catellatospora aurea</name>
    <dbReference type="NCBI Taxonomy" id="1337874"/>
    <lineage>
        <taxon>Bacteria</taxon>
        <taxon>Bacillati</taxon>
        <taxon>Actinomycetota</taxon>
        <taxon>Actinomycetes</taxon>
        <taxon>Micromonosporales</taxon>
        <taxon>Micromonosporaceae</taxon>
        <taxon>Catellatospora</taxon>
    </lineage>
</organism>
<dbReference type="InterPro" id="IPR050708">
    <property type="entry name" value="T6SS_VgrG/RHS"/>
</dbReference>
<evidence type="ECO:0000256" key="2">
    <source>
        <dbReference type="SAM" id="MobiDB-lite"/>
    </source>
</evidence>
<dbReference type="EMBL" id="JBHTAC010000056">
    <property type="protein sequence ID" value="MFC7247423.1"/>
    <property type="molecule type" value="Genomic_DNA"/>
</dbReference>
<protein>
    <submittedName>
        <fullName evidence="4">RHS repeat-associated core domain-containing protein</fullName>
    </submittedName>
</protein>
<feature type="region of interest" description="Disordered" evidence="2">
    <location>
        <begin position="1569"/>
        <end position="1589"/>
    </location>
</feature>